<name>A0A316TRR5_9ACTN</name>
<dbReference type="EMBL" id="QGDD01000001">
    <property type="protein sequence ID" value="PWN04914.1"/>
    <property type="molecule type" value="Genomic_DNA"/>
</dbReference>
<dbReference type="Proteomes" id="UP000245507">
    <property type="component" value="Unassembled WGS sequence"/>
</dbReference>
<organism evidence="1 2">
    <name type="scientific">Nocardioides silvaticus</name>
    <dbReference type="NCBI Taxonomy" id="2201891"/>
    <lineage>
        <taxon>Bacteria</taxon>
        <taxon>Bacillati</taxon>
        <taxon>Actinomycetota</taxon>
        <taxon>Actinomycetes</taxon>
        <taxon>Propionibacteriales</taxon>
        <taxon>Nocardioidaceae</taxon>
        <taxon>Nocardioides</taxon>
    </lineage>
</organism>
<dbReference type="Gene3D" id="2.160.10.10">
    <property type="entry name" value="Hexapeptide repeat proteins"/>
    <property type="match status" value="1"/>
</dbReference>
<sequence length="209" mass="23589">MLLRLLTPLLRTISRWPIRIRQRWQWARDEVDVYPGTFVARTAVLGKRVRITGPAYVDPCEVGPYSILGRLIIRSANHYTEYLNIQEMAQRKVIGGRTMLKPMERPVKIGAACWIGDNITILEGVEIGDGAIVGAGAVVTKSIPAYAVAVGNPARVIRYRYPEEIVELIKPVDWWNWSDEKLRANVDLFELDLATVDPAVLKERLARLG</sequence>
<evidence type="ECO:0008006" key="3">
    <source>
        <dbReference type="Google" id="ProtNLM"/>
    </source>
</evidence>
<dbReference type="PANTHER" id="PTHR43300">
    <property type="entry name" value="ACETYLTRANSFERASE"/>
    <property type="match status" value="1"/>
</dbReference>
<dbReference type="PANTHER" id="PTHR43300:SF11">
    <property type="entry name" value="ACETYLTRANSFERASE RV3034C-RELATED"/>
    <property type="match status" value="1"/>
</dbReference>
<dbReference type="OrthoDB" id="2643438at2"/>
<proteinExistence type="predicted"/>
<dbReference type="RefSeq" id="WP_109692419.1">
    <property type="nucleotide sequence ID" value="NZ_QGDD01000001.1"/>
</dbReference>
<accession>A0A316TRR5</accession>
<gene>
    <name evidence="1" type="ORF">DJ010_04755</name>
</gene>
<dbReference type="InterPro" id="IPR011004">
    <property type="entry name" value="Trimer_LpxA-like_sf"/>
</dbReference>
<comment type="caution">
    <text evidence="1">The sequence shown here is derived from an EMBL/GenBank/DDBJ whole genome shotgun (WGS) entry which is preliminary data.</text>
</comment>
<dbReference type="InterPro" id="IPR050179">
    <property type="entry name" value="Trans_hexapeptide_repeat"/>
</dbReference>
<evidence type="ECO:0000313" key="2">
    <source>
        <dbReference type="Proteomes" id="UP000245507"/>
    </source>
</evidence>
<dbReference type="Pfam" id="PF00132">
    <property type="entry name" value="Hexapep"/>
    <property type="match status" value="1"/>
</dbReference>
<evidence type="ECO:0000313" key="1">
    <source>
        <dbReference type="EMBL" id="PWN04914.1"/>
    </source>
</evidence>
<reference evidence="1 2" key="1">
    <citation type="submission" date="2018-05" db="EMBL/GenBank/DDBJ databases">
        <title>Nocardioides silvaticus genome.</title>
        <authorList>
            <person name="Li C."/>
            <person name="Wang G."/>
        </authorList>
    </citation>
    <scope>NUCLEOTIDE SEQUENCE [LARGE SCALE GENOMIC DNA]</scope>
    <source>
        <strain evidence="1 2">CCTCC AB 2018079</strain>
    </source>
</reference>
<protein>
    <recommendedName>
        <fullName evidence="3">Acetyltransferase</fullName>
    </recommendedName>
</protein>
<dbReference type="SUPFAM" id="SSF51161">
    <property type="entry name" value="Trimeric LpxA-like enzymes"/>
    <property type="match status" value="1"/>
</dbReference>
<dbReference type="AlphaFoldDB" id="A0A316TRR5"/>
<dbReference type="InterPro" id="IPR001451">
    <property type="entry name" value="Hexapep"/>
</dbReference>
<keyword evidence="2" id="KW-1185">Reference proteome</keyword>